<dbReference type="InterPro" id="IPR018124">
    <property type="entry name" value="Calret/calnex_CS"/>
</dbReference>
<dbReference type="FunFam" id="2.60.120.200:FF:000011">
    <property type="entry name" value="Probable calnexin"/>
    <property type="match status" value="1"/>
</dbReference>
<dbReference type="PROSITE" id="PS00803">
    <property type="entry name" value="CALRETICULIN_1"/>
    <property type="match status" value="1"/>
</dbReference>
<organism evidence="11 12">
    <name type="scientific">Schizosaccharomyces osmophilus</name>
    <dbReference type="NCBI Taxonomy" id="2545709"/>
    <lineage>
        <taxon>Eukaryota</taxon>
        <taxon>Fungi</taxon>
        <taxon>Dikarya</taxon>
        <taxon>Ascomycota</taxon>
        <taxon>Taphrinomycotina</taxon>
        <taxon>Schizosaccharomycetes</taxon>
        <taxon>Schizosaccharomycetales</taxon>
        <taxon>Schizosaccharomycetaceae</taxon>
        <taxon>Schizosaccharomyces</taxon>
    </lineage>
</organism>
<dbReference type="GO" id="GO:0005789">
    <property type="term" value="C:endoplasmic reticulum membrane"/>
    <property type="evidence" value="ECO:0007669"/>
    <property type="project" value="UniProtKB-SubCell"/>
</dbReference>
<dbReference type="InterPro" id="IPR013320">
    <property type="entry name" value="ConA-like_dom_sf"/>
</dbReference>
<evidence type="ECO:0000313" key="12">
    <source>
        <dbReference type="Proteomes" id="UP001212411"/>
    </source>
</evidence>
<feature type="transmembrane region" description="Helical" evidence="9">
    <location>
        <begin position="491"/>
        <end position="513"/>
    </location>
</feature>
<feature type="chain" id="PRO_5041779142" evidence="9">
    <location>
        <begin position="26"/>
        <end position="571"/>
    </location>
</feature>
<keyword evidence="6 9" id="KW-0472">Membrane</keyword>
<comment type="subcellular location">
    <subcellularLocation>
        <location evidence="1">Endoplasmic reticulum membrane</location>
        <topology evidence="1">Single-pass type I membrane protein</topology>
    </subcellularLocation>
</comment>
<dbReference type="SUPFAM" id="SSF63887">
    <property type="entry name" value="P-domain of calnexin/calreticulin"/>
    <property type="match status" value="1"/>
</dbReference>
<keyword evidence="12" id="KW-1185">Reference proteome</keyword>
<dbReference type="EMBL" id="CP115612">
    <property type="protein sequence ID" value="WBW73276.1"/>
    <property type="molecule type" value="Genomic_DNA"/>
</dbReference>
<evidence type="ECO:0000256" key="9">
    <source>
        <dbReference type="RuleBase" id="RU362126"/>
    </source>
</evidence>
<gene>
    <name evidence="11" type="primary">cnx1</name>
    <name evidence="11" type="ORF">SOMG_02694</name>
</gene>
<reference evidence="11 12" key="1">
    <citation type="journal article" date="2023" name="G3 (Bethesda)">
        <title>A high-quality reference genome for the fission yeast Schizosaccharomyces osmophilus.</title>
        <authorList>
            <person name="Jia G.S."/>
            <person name="Zhang W.C."/>
            <person name="Liang Y."/>
            <person name="Liu X.H."/>
            <person name="Rhind N."/>
            <person name="Pidoux A."/>
            <person name="Brysch-Herzberg M."/>
            <person name="Du L.L."/>
        </authorList>
    </citation>
    <scope>NUCLEOTIDE SEQUENCE [LARGE SCALE GENOMIC DNA]</scope>
    <source>
        <strain evidence="11 12">CBS 15793</strain>
    </source>
</reference>
<keyword evidence="8" id="KW-1015">Disulfide bond</keyword>
<sequence>MSEMKYQKVSFFALLCSLYVQNCVADNEIEYEPLIFNPTEVKGPLVEQFLGDWTERWTPSHAKRFVNGIEEMTYNGEWAAEESKSPGAVAGELGLVMKDEAAHHAISYEFDEPVDEPEKDLVVQYEVNAQEGLNCGGAYLKLLAERPNGEMSNAVPYRVMFGPDKCGINDRVHFIFKHENPVSHVFSEKHLDSKPASLIKPGITNLYTLVVHPDQTYEVRVNGDIIRSGSLFTDFLPPVLPPLEVYDPEDLKPQDWIDEAEIPDPNAVKPDDWDEDAPRLIPDPDALQPEDWLADEPLYVADPKAKKPEDWNDEEDGDWIAPEIANPKCFEVSGCGEWKAPMVRNPNFRGPWTPPMIPNPNYIGEWTPRKIANPNYFDDEHPSHFGPIYGIGFELWTMQPNIRFSNIYLGHSIGDAERLGNETFVPKSRIEQTLLVKQRTEKKPSMHVDEEENKYVTLFLHAYDNVKAKLPPSVVAQLDPYVTTIVQSPEMAIAIFSVAFSIIAVVITCFYYFTSSSSSSSSPVPLSAGVTEAEKEQQEIFRQGEINDNIDVSYAPELESTPKSEDINVNA</sequence>
<dbReference type="Proteomes" id="UP001212411">
    <property type="component" value="Chromosome 2"/>
</dbReference>
<dbReference type="Pfam" id="PF00262">
    <property type="entry name" value="Calreticulin"/>
    <property type="match status" value="1"/>
</dbReference>
<proteinExistence type="inferred from homology"/>
<dbReference type="InterPro" id="IPR009033">
    <property type="entry name" value="Calreticulin/calnexin_P_dom_sf"/>
</dbReference>
<name>A0AAF0AV69_9SCHI</name>
<comment type="similarity">
    <text evidence="2 9">Belongs to the calreticulin family.</text>
</comment>
<keyword evidence="9" id="KW-0732">Signal</keyword>
<evidence type="ECO:0000256" key="1">
    <source>
        <dbReference type="ARBA" id="ARBA00004115"/>
    </source>
</evidence>
<evidence type="ECO:0000256" key="8">
    <source>
        <dbReference type="PIRSR" id="PIRSR601580-3"/>
    </source>
</evidence>
<feature type="disulfide bond" evidence="8">
    <location>
        <begin position="135"/>
        <end position="166"/>
    </location>
</feature>
<dbReference type="GO" id="GO:0051082">
    <property type="term" value="F:unfolded protein binding"/>
    <property type="evidence" value="ECO:0007669"/>
    <property type="project" value="InterPro"/>
</dbReference>
<dbReference type="GeneID" id="80876174"/>
<evidence type="ECO:0000256" key="6">
    <source>
        <dbReference type="ARBA" id="ARBA00023136"/>
    </source>
</evidence>
<dbReference type="Gene3D" id="2.10.250.10">
    <property type="entry name" value="Calreticulin/calnexin, P domain"/>
    <property type="match status" value="1"/>
</dbReference>
<dbReference type="GO" id="GO:0036503">
    <property type="term" value="P:ERAD pathway"/>
    <property type="evidence" value="ECO:0007669"/>
    <property type="project" value="TreeGrafter"/>
</dbReference>
<dbReference type="PRINTS" id="PR00626">
    <property type="entry name" value="CALRETICULIN"/>
</dbReference>
<dbReference type="GO" id="GO:0006457">
    <property type="term" value="P:protein folding"/>
    <property type="evidence" value="ECO:0007669"/>
    <property type="project" value="InterPro"/>
</dbReference>
<dbReference type="KEGG" id="som:SOMG_02694"/>
<dbReference type="PANTHER" id="PTHR11073:SF1">
    <property type="entry name" value="CALNEXIN 14D-RELATED"/>
    <property type="match status" value="1"/>
</dbReference>
<keyword evidence="3 9" id="KW-0812">Transmembrane</keyword>
<dbReference type="FunFam" id="2.10.250.10:FF:000001">
    <property type="entry name" value="Calnexin homolog"/>
    <property type="match status" value="1"/>
</dbReference>
<keyword evidence="7 9" id="KW-0143">Chaperone</keyword>
<dbReference type="PANTHER" id="PTHR11073">
    <property type="entry name" value="CALRETICULIN AND CALNEXIN"/>
    <property type="match status" value="1"/>
</dbReference>
<dbReference type="SUPFAM" id="SSF49899">
    <property type="entry name" value="Concanavalin A-like lectins/glucanases"/>
    <property type="match status" value="2"/>
</dbReference>
<evidence type="ECO:0000256" key="3">
    <source>
        <dbReference type="ARBA" id="ARBA00022692"/>
    </source>
</evidence>
<accession>A0AAF0AV69</accession>
<feature type="signal peptide" evidence="9">
    <location>
        <begin position="1"/>
        <end position="25"/>
    </location>
</feature>
<dbReference type="GO" id="GO:0005509">
    <property type="term" value="F:calcium ion binding"/>
    <property type="evidence" value="ECO:0007669"/>
    <property type="project" value="InterPro"/>
</dbReference>
<evidence type="ECO:0000256" key="5">
    <source>
        <dbReference type="ARBA" id="ARBA00022989"/>
    </source>
</evidence>
<evidence type="ECO:0000256" key="10">
    <source>
        <dbReference type="SAM" id="MobiDB-lite"/>
    </source>
</evidence>
<protein>
    <submittedName>
        <fullName evidence="11">Calnexin Cnx1</fullName>
    </submittedName>
</protein>
<evidence type="ECO:0000256" key="4">
    <source>
        <dbReference type="ARBA" id="ARBA00022824"/>
    </source>
</evidence>
<dbReference type="InterPro" id="IPR001580">
    <property type="entry name" value="Calret/calnex"/>
</dbReference>
<dbReference type="AlphaFoldDB" id="A0AAF0AV69"/>
<evidence type="ECO:0000256" key="7">
    <source>
        <dbReference type="ARBA" id="ARBA00023186"/>
    </source>
</evidence>
<feature type="region of interest" description="Disordered" evidence="10">
    <location>
        <begin position="516"/>
        <end position="537"/>
    </location>
</feature>
<evidence type="ECO:0000256" key="2">
    <source>
        <dbReference type="ARBA" id="ARBA00010983"/>
    </source>
</evidence>
<dbReference type="PROSITE" id="PS00804">
    <property type="entry name" value="CALRETICULIN_2"/>
    <property type="match status" value="1"/>
</dbReference>
<keyword evidence="5 9" id="KW-1133">Transmembrane helix</keyword>
<dbReference type="Gene3D" id="2.60.120.200">
    <property type="match status" value="1"/>
</dbReference>
<dbReference type="RefSeq" id="XP_056037519.1">
    <property type="nucleotide sequence ID" value="XM_056181485.1"/>
</dbReference>
<keyword evidence="4 9" id="KW-0256">Endoplasmic reticulum</keyword>
<evidence type="ECO:0000313" key="11">
    <source>
        <dbReference type="EMBL" id="WBW73276.1"/>
    </source>
</evidence>